<evidence type="ECO:0000313" key="2">
    <source>
        <dbReference type="Proteomes" id="UP000788993"/>
    </source>
</evidence>
<comment type="caution">
    <text evidence="1">The sequence shown here is derived from an EMBL/GenBank/DDBJ whole genome shotgun (WGS) entry which is preliminary data.</text>
</comment>
<protein>
    <submittedName>
        <fullName evidence="1">Uncharacterized protein</fullName>
    </submittedName>
</protein>
<accession>A0A9P8P3M6</accession>
<evidence type="ECO:0000313" key="1">
    <source>
        <dbReference type="EMBL" id="KAH3664642.1"/>
    </source>
</evidence>
<proteinExistence type="predicted"/>
<name>A0A9P8P3M6_9ASCO</name>
<dbReference type="Proteomes" id="UP000788993">
    <property type="component" value="Unassembled WGS sequence"/>
</dbReference>
<reference evidence="1" key="1">
    <citation type="journal article" date="2021" name="Open Biol.">
        <title>Shared evolutionary footprints suggest mitochondrial oxidative damage underlies multiple complex I losses in fungi.</title>
        <authorList>
            <person name="Schikora-Tamarit M.A."/>
            <person name="Marcet-Houben M."/>
            <person name="Nosek J."/>
            <person name="Gabaldon T."/>
        </authorList>
    </citation>
    <scope>NUCLEOTIDE SEQUENCE</scope>
    <source>
        <strain evidence="1">NCAIM Y.01608</strain>
    </source>
</reference>
<organism evidence="1 2">
    <name type="scientific">Ogataea polymorpha</name>
    <dbReference type="NCBI Taxonomy" id="460523"/>
    <lineage>
        <taxon>Eukaryota</taxon>
        <taxon>Fungi</taxon>
        <taxon>Dikarya</taxon>
        <taxon>Ascomycota</taxon>
        <taxon>Saccharomycotina</taxon>
        <taxon>Pichiomycetes</taxon>
        <taxon>Pichiales</taxon>
        <taxon>Pichiaceae</taxon>
        <taxon>Ogataea</taxon>
    </lineage>
</organism>
<gene>
    <name evidence="1" type="ORF">OGATHE_003457</name>
</gene>
<reference evidence="1" key="2">
    <citation type="submission" date="2021-01" db="EMBL/GenBank/DDBJ databases">
        <authorList>
            <person name="Schikora-Tamarit M.A."/>
        </authorList>
    </citation>
    <scope>NUCLEOTIDE SEQUENCE</scope>
    <source>
        <strain evidence="1">NCAIM Y.01608</strain>
    </source>
</reference>
<dbReference type="AlphaFoldDB" id="A0A9P8P3M6"/>
<sequence>MKFTGEDMVLPVLNSSTKDYCHKHSTYLSSNGDLDVDTWLNGDLGNLLDRLSWSVQVNVSLVDSHLVSLPGLGTLTVWSLSGRDSQGLSWHSNWTLFEKVLSLSVLDDVLRHLLKLLDLGGDQGDSDLVDFWFFNDLLFFRHDGMRRSKLKIW</sequence>
<dbReference type="EMBL" id="JAEUBD010001178">
    <property type="protein sequence ID" value="KAH3664642.1"/>
    <property type="molecule type" value="Genomic_DNA"/>
</dbReference>
<keyword evidence="2" id="KW-1185">Reference proteome</keyword>